<feature type="region of interest" description="Disordered" evidence="1">
    <location>
        <begin position="1"/>
        <end position="38"/>
    </location>
</feature>
<reference evidence="3" key="1">
    <citation type="submission" date="2012-07" db="EMBL/GenBank/DDBJ databases">
        <title>Genome of the Chinese tree shrew, a rising model animal genetically related to primates.</title>
        <authorList>
            <person name="Zhang G."/>
            <person name="Fan Y."/>
            <person name="Yao Y."/>
            <person name="Huang Z."/>
        </authorList>
    </citation>
    <scope>NUCLEOTIDE SEQUENCE [LARGE SCALE GENOMIC DNA]</scope>
</reference>
<reference evidence="3" key="2">
    <citation type="journal article" date="2013" name="Nat. Commun.">
        <title>Genome of the Chinese tree shrew.</title>
        <authorList>
            <person name="Fan Y."/>
            <person name="Huang Z.Y."/>
            <person name="Cao C.C."/>
            <person name="Chen C.S."/>
            <person name="Chen Y.X."/>
            <person name="Fan D.D."/>
            <person name="He J."/>
            <person name="Hou H.L."/>
            <person name="Hu L."/>
            <person name="Hu X.T."/>
            <person name="Jiang X.T."/>
            <person name="Lai R."/>
            <person name="Lang Y.S."/>
            <person name="Liang B."/>
            <person name="Liao S.G."/>
            <person name="Mu D."/>
            <person name="Ma Y.Y."/>
            <person name="Niu Y.Y."/>
            <person name="Sun X.Q."/>
            <person name="Xia J.Q."/>
            <person name="Xiao J."/>
            <person name="Xiong Z.Q."/>
            <person name="Xu L."/>
            <person name="Yang L."/>
            <person name="Zhang Y."/>
            <person name="Zhao W."/>
            <person name="Zhao X.D."/>
            <person name="Zheng Y.T."/>
            <person name="Zhou J.M."/>
            <person name="Zhu Y.B."/>
            <person name="Zhang G.J."/>
            <person name="Wang J."/>
            <person name="Yao Y.G."/>
        </authorList>
    </citation>
    <scope>NUCLEOTIDE SEQUENCE [LARGE SCALE GENOMIC DNA]</scope>
</reference>
<organism evidence="2 3">
    <name type="scientific">Tupaia chinensis</name>
    <name type="common">Chinese tree shrew</name>
    <name type="synonym">Tupaia belangeri chinensis</name>
    <dbReference type="NCBI Taxonomy" id="246437"/>
    <lineage>
        <taxon>Eukaryota</taxon>
        <taxon>Metazoa</taxon>
        <taxon>Chordata</taxon>
        <taxon>Craniata</taxon>
        <taxon>Vertebrata</taxon>
        <taxon>Euteleostomi</taxon>
        <taxon>Mammalia</taxon>
        <taxon>Eutheria</taxon>
        <taxon>Euarchontoglires</taxon>
        <taxon>Scandentia</taxon>
        <taxon>Tupaiidae</taxon>
        <taxon>Tupaia</taxon>
    </lineage>
</organism>
<evidence type="ECO:0000256" key="1">
    <source>
        <dbReference type="SAM" id="MobiDB-lite"/>
    </source>
</evidence>
<feature type="compositionally biased region" description="Basic and acidic residues" evidence="1">
    <location>
        <begin position="1"/>
        <end position="15"/>
    </location>
</feature>
<keyword evidence="3" id="KW-1185">Reference proteome</keyword>
<dbReference type="EMBL" id="KB320481">
    <property type="protein sequence ID" value="ELW70897.1"/>
    <property type="molecule type" value="Genomic_DNA"/>
</dbReference>
<dbReference type="InParanoid" id="L9LAW9"/>
<accession>L9LAW9</accession>
<protein>
    <submittedName>
        <fullName evidence="2">Uncharacterized protein</fullName>
    </submittedName>
</protein>
<dbReference type="AlphaFoldDB" id="L9LAW9"/>
<evidence type="ECO:0000313" key="3">
    <source>
        <dbReference type="Proteomes" id="UP000011518"/>
    </source>
</evidence>
<name>L9LAW9_TUPCH</name>
<evidence type="ECO:0000313" key="2">
    <source>
        <dbReference type="EMBL" id="ELW70897.1"/>
    </source>
</evidence>
<dbReference type="Proteomes" id="UP000011518">
    <property type="component" value="Unassembled WGS sequence"/>
</dbReference>
<sequence>MPPERQRPPTKEGPRRSSSHGARQRKKGQTRYAAAPPTRRTSLWAVRRLGAHAPAFSCLSRAGVWPLDQQAEAENKVWELATWEDDGCRPCIASGKNRNYSAIPEEARYRRIPRPMDGERMMVASPALPRGRTGTTLPFLRKPDTGEFLGLWTVRG</sequence>
<proteinExistence type="predicted"/>
<gene>
    <name evidence="2" type="ORF">TREES_T100015762</name>
</gene>